<evidence type="ECO:0000313" key="1">
    <source>
        <dbReference type="EMBL" id="WGL16283.1"/>
    </source>
</evidence>
<evidence type="ECO:0000313" key="2">
    <source>
        <dbReference type="Proteomes" id="UP001236500"/>
    </source>
</evidence>
<dbReference type="Proteomes" id="UP001236500">
    <property type="component" value="Chromosome"/>
</dbReference>
<name>A0ABY8NBJ2_9GAMM</name>
<keyword evidence="2" id="KW-1185">Reference proteome</keyword>
<organism evidence="1 2">
    <name type="scientific">Microbulbifer bruguierae</name>
    <dbReference type="NCBI Taxonomy" id="3029061"/>
    <lineage>
        <taxon>Bacteria</taxon>
        <taxon>Pseudomonadati</taxon>
        <taxon>Pseudomonadota</taxon>
        <taxon>Gammaproteobacteria</taxon>
        <taxon>Cellvibrionales</taxon>
        <taxon>Microbulbiferaceae</taxon>
        <taxon>Microbulbifer</taxon>
    </lineage>
</organism>
<accession>A0ABY8NBJ2</accession>
<sequence length="143" mass="15852">MVLNFSDTTRGGGNAREFSCRIGEGEVKILSESEIEHRYSYCEILAAIGWLVGKFGFEAFPLANNVAKLPKGEERNGLGKSLYLVKKDTKFAQGSSYLGVVLERIGAFEYVEGGPISWRIHPEIRDISDVIEKLNTPKILEIG</sequence>
<gene>
    <name evidence="1" type="ORF">PVT68_16130</name>
</gene>
<proteinExistence type="predicted"/>
<protein>
    <submittedName>
        <fullName evidence="1">Uncharacterized protein</fullName>
    </submittedName>
</protein>
<reference evidence="1 2" key="1">
    <citation type="submission" date="2023-02" db="EMBL/GenBank/DDBJ databases">
        <title>Description and genomic characterization of Microbulbifer bruguierae sp. nov., isolated from the sediment of mangrove plant Bruguiera sexangula.</title>
        <authorList>
            <person name="Long M."/>
        </authorList>
    </citation>
    <scope>NUCLEOTIDE SEQUENCE [LARGE SCALE GENOMIC DNA]</scope>
    <source>
        <strain evidence="1 2">H12</strain>
    </source>
</reference>
<dbReference type="RefSeq" id="WP_280319830.1">
    <property type="nucleotide sequence ID" value="NZ_CP118605.1"/>
</dbReference>
<dbReference type="EMBL" id="CP118605">
    <property type="protein sequence ID" value="WGL16283.1"/>
    <property type="molecule type" value="Genomic_DNA"/>
</dbReference>